<organism evidence="1 2">
    <name type="scientific">Brachyspira hampsonii</name>
    <dbReference type="NCBI Taxonomy" id="1287055"/>
    <lineage>
        <taxon>Bacteria</taxon>
        <taxon>Pseudomonadati</taxon>
        <taxon>Spirochaetota</taxon>
        <taxon>Spirochaetia</taxon>
        <taxon>Brachyspirales</taxon>
        <taxon>Brachyspiraceae</taxon>
        <taxon>Brachyspira</taxon>
    </lineage>
</organism>
<comment type="caution">
    <text evidence="1">The sequence shown here is derived from an EMBL/GenBank/DDBJ whole genome shotgun (WGS) entry which is preliminary data.</text>
</comment>
<dbReference type="Proteomes" id="UP000095247">
    <property type="component" value="Unassembled WGS sequence"/>
</dbReference>
<dbReference type="AlphaFoldDB" id="A0A1E5NIW6"/>
<sequence>MSLNIKKNLLITNINVNSVDSLVADRIVNSNNIENLSSDPHKILKTINSILNMMKSIKVPNGEELDKLLKTKNNKDNDYIKENLPKMVNKFSEENKQKLLREYAKK</sequence>
<gene>
    <name evidence="1" type="ORF">BFL38_11845</name>
</gene>
<protein>
    <submittedName>
        <fullName evidence="1">Uncharacterized protein</fullName>
    </submittedName>
</protein>
<reference evidence="1 2" key="1">
    <citation type="submission" date="2016-08" db="EMBL/GenBank/DDBJ databases">
        <title>Characterization and recognition of Brachyspira hampsonii sp. nov., a novel intestinal spirochete that is pathogenic to pigs.</title>
        <authorList>
            <person name="Mirajkar N."/>
            <person name="La T."/>
            <person name="Phillips N."/>
            <person name="Hampson D."/>
            <person name="Gebhart C."/>
        </authorList>
    </citation>
    <scope>NUCLEOTIDE SEQUENCE [LARGE SCALE GENOMIC DNA]</scope>
    <source>
        <strain evidence="1 2">P280/1</strain>
    </source>
</reference>
<accession>A0A1E5NIW6</accession>
<evidence type="ECO:0000313" key="1">
    <source>
        <dbReference type="EMBL" id="OEJ16129.1"/>
    </source>
</evidence>
<dbReference type="RefSeq" id="WP_069725581.1">
    <property type="nucleotide sequence ID" value="NZ_MDCO01000001.1"/>
</dbReference>
<dbReference type="EMBL" id="MDCO01000001">
    <property type="protein sequence ID" value="OEJ16129.1"/>
    <property type="molecule type" value="Genomic_DNA"/>
</dbReference>
<name>A0A1E5NIW6_9SPIR</name>
<proteinExistence type="predicted"/>
<evidence type="ECO:0000313" key="2">
    <source>
        <dbReference type="Proteomes" id="UP000095247"/>
    </source>
</evidence>